<dbReference type="FunFam" id="1.20.58.2010:FF:000001">
    <property type="entry name" value="Rop guanine nucleotide exchange factor 14"/>
    <property type="match status" value="1"/>
</dbReference>
<accession>A0A8J5FJU1</accession>
<evidence type="ECO:0000313" key="4">
    <source>
        <dbReference type="EMBL" id="KAG6485527.1"/>
    </source>
</evidence>
<dbReference type="Gene3D" id="1.20.58.2010">
    <property type="entry name" value="PRONE domain, subdomain 1"/>
    <property type="match status" value="2"/>
</dbReference>
<evidence type="ECO:0000259" key="3">
    <source>
        <dbReference type="PROSITE" id="PS51334"/>
    </source>
</evidence>
<organism evidence="4 5">
    <name type="scientific">Zingiber officinale</name>
    <name type="common">Ginger</name>
    <name type="synonym">Amomum zingiber</name>
    <dbReference type="NCBI Taxonomy" id="94328"/>
    <lineage>
        <taxon>Eukaryota</taxon>
        <taxon>Viridiplantae</taxon>
        <taxon>Streptophyta</taxon>
        <taxon>Embryophyta</taxon>
        <taxon>Tracheophyta</taxon>
        <taxon>Spermatophyta</taxon>
        <taxon>Magnoliopsida</taxon>
        <taxon>Liliopsida</taxon>
        <taxon>Zingiberales</taxon>
        <taxon>Zingiberaceae</taxon>
        <taxon>Zingiber</taxon>
    </lineage>
</organism>
<dbReference type="PANTHER" id="PTHR33101:SF2">
    <property type="entry name" value="ROP GUANINE NUCLEOTIDE EXCHANGE FACTOR 14"/>
    <property type="match status" value="1"/>
</dbReference>
<feature type="domain" description="PRONE" evidence="3">
    <location>
        <begin position="266"/>
        <end position="667"/>
    </location>
</feature>
<gene>
    <name evidence="4" type="ORF">ZIOFF_054087</name>
</gene>
<dbReference type="GO" id="GO:0005085">
    <property type="term" value="F:guanyl-nucleotide exchange factor activity"/>
    <property type="evidence" value="ECO:0007669"/>
    <property type="project" value="UniProtKB-UniRule"/>
</dbReference>
<sequence>MEFVAEEVCFVFFDIREAMAETATTPSAALARPPPLLLVSLFFYSSRNFAVAQLHEQCIADWHEFRLVSLSDSTLDLHLRVFVTRFVVVIAPVGIINTMKRLACCRRRTKDISLDFEEQDLLGHFYYAPIALQIYLQVIANAIHTDLASQSIPSCISVNNIDNSMLQKLHLYITLGVTTYNGLESCILNSCSYDNESAGGTTSGADGFVTTDSLDEDASSCSSSKDGFGSSFSSQCLSSSKQEDHSLDDWDTFNSLHHLCIKGKAPIMCSMDISDVEAMKEKFAKLLLGEDVSGGTKGISTALALSHAITNLAGTLKMGWLKEKSSVLKQRLEISAGSDLFSDVILLASIYGELWKLEPLSEERKNRWHREMDWLLSPTSYMVELVPAKQSGANGRIFEIMIPKSRSDVDLTLPALKKLDSMLIEMLDSMVNTEFWYAELGSRSNGDGSNNGTRNSKKWWIPSPCTPESGLSPSERRKLGFLGKFVYQVLKAAKDINEQVLTQMPIPPSSGKASLGVDIYYGIAAESIPVEEIFVSLNMETEHFVLDTINRLEGAIFVWKHQMSYETVKKSPMRFPWSFVKEHGSEIEKIAVYLERTEALLRLLKIRFPNLPRSFIDVTKVQYNKDIGHAIVEAYSRVLVSLSFNILSRIGDILQEDDLKKPVGITETPPGRIKRSLIQQMNMADSRCNDSYLKKASVDQLVNFKANGSTIVTVCPPKCVVSEVQSR</sequence>
<dbReference type="InterPro" id="IPR005512">
    <property type="entry name" value="PRONE_dom"/>
</dbReference>
<protein>
    <recommendedName>
        <fullName evidence="3">PRONE domain-containing protein</fullName>
    </recommendedName>
</protein>
<reference evidence="4 5" key="1">
    <citation type="submission" date="2020-08" db="EMBL/GenBank/DDBJ databases">
        <title>Plant Genome Project.</title>
        <authorList>
            <person name="Zhang R.-G."/>
        </authorList>
    </citation>
    <scope>NUCLEOTIDE SEQUENCE [LARGE SCALE GENOMIC DNA]</scope>
    <source>
        <tissue evidence="4">Rhizome</tissue>
    </source>
</reference>
<name>A0A8J5FJU1_ZINOF</name>
<keyword evidence="5" id="KW-1185">Reference proteome</keyword>
<dbReference type="Pfam" id="PF03759">
    <property type="entry name" value="PRONE"/>
    <property type="match status" value="2"/>
</dbReference>
<proteinExistence type="predicted"/>
<dbReference type="PROSITE" id="PS51334">
    <property type="entry name" value="PRONE"/>
    <property type="match status" value="1"/>
</dbReference>
<dbReference type="Proteomes" id="UP000734854">
    <property type="component" value="Unassembled WGS sequence"/>
</dbReference>
<dbReference type="InterPro" id="IPR038937">
    <property type="entry name" value="RopGEF"/>
</dbReference>
<dbReference type="FunFam" id="1.20.58.2010:FF:000003">
    <property type="entry name" value="Rop guanine nucleotide exchange factor 14"/>
    <property type="match status" value="1"/>
</dbReference>
<evidence type="ECO:0000313" key="5">
    <source>
        <dbReference type="Proteomes" id="UP000734854"/>
    </source>
</evidence>
<comment type="caution">
    <text evidence="4">The sequence shown here is derived from an EMBL/GenBank/DDBJ whole genome shotgun (WGS) entry which is preliminary data.</text>
</comment>
<dbReference type="PANTHER" id="PTHR33101">
    <property type="entry name" value="ROP GUANINE NUCLEOTIDE EXCHANGE FACTOR 1"/>
    <property type="match status" value="1"/>
</dbReference>
<keyword evidence="1 2" id="KW-0344">Guanine-nucleotide releasing factor</keyword>
<evidence type="ECO:0000256" key="1">
    <source>
        <dbReference type="ARBA" id="ARBA00022658"/>
    </source>
</evidence>
<dbReference type="EMBL" id="JACMSC010000015">
    <property type="protein sequence ID" value="KAG6485527.1"/>
    <property type="molecule type" value="Genomic_DNA"/>
</dbReference>
<dbReference type="AlphaFoldDB" id="A0A8J5FJU1"/>
<evidence type="ECO:0000256" key="2">
    <source>
        <dbReference type="PROSITE-ProRule" id="PRU00663"/>
    </source>
</evidence>